<dbReference type="OrthoDB" id="10528668at2759"/>
<dbReference type="Proteomes" id="UP000054721">
    <property type="component" value="Unassembled WGS sequence"/>
</dbReference>
<proteinExistence type="predicted"/>
<gene>
    <name evidence="1" type="ORF">T02_16527</name>
</gene>
<name>A0A0V1KSV9_9BILA</name>
<evidence type="ECO:0000313" key="1">
    <source>
        <dbReference type="EMBL" id="KRZ50183.1"/>
    </source>
</evidence>
<keyword evidence="2" id="KW-1185">Reference proteome</keyword>
<accession>A0A0V1KSV9</accession>
<organism evidence="1 2">
    <name type="scientific">Trichinella nativa</name>
    <dbReference type="NCBI Taxonomy" id="6335"/>
    <lineage>
        <taxon>Eukaryota</taxon>
        <taxon>Metazoa</taxon>
        <taxon>Ecdysozoa</taxon>
        <taxon>Nematoda</taxon>
        <taxon>Enoplea</taxon>
        <taxon>Dorylaimia</taxon>
        <taxon>Trichinellida</taxon>
        <taxon>Trichinellidae</taxon>
        <taxon>Trichinella</taxon>
    </lineage>
</organism>
<protein>
    <submittedName>
        <fullName evidence="1">Uncharacterized protein</fullName>
    </submittedName>
</protein>
<dbReference type="AlphaFoldDB" id="A0A0V1KSV9"/>
<evidence type="ECO:0000313" key="2">
    <source>
        <dbReference type="Proteomes" id="UP000054721"/>
    </source>
</evidence>
<reference evidence="1 2" key="1">
    <citation type="submission" date="2015-05" db="EMBL/GenBank/DDBJ databases">
        <title>Evolution of Trichinella species and genotypes.</title>
        <authorList>
            <person name="Korhonen P.K."/>
            <person name="Edoardo P."/>
            <person name="Giuseppe L.R."/>
            <person name="Gasser R.B."/>
        </authorList>
    </citation>
    <scope>NUCLEOTIDE SEQUENCE [LARGE SCALE GENOMIC DNA]</scope>
    <source>
        <strain evidence="1">ISS10</strain>
    </source>
</reference>
<dbReference type="EMBL" id="JYDW01000276">
    <property type="protein sequence ID" value="KRZ50183.1"/>
    <property type="molecule type" value="Genomic_DNA"/>
</dbReference>
<comment type="caution">
    <text evidence="1">The sequence shown here is derived from an EMBL/GenBank/DDBJ whole genome shotgun (WGS) entry which is preliminary data.</text>
</comment>
<sequence>MESNLTPLHSKYLVLCTIPLTYQLDLKAENLKEAINSACVQRNEIILYNFCKLKDSTLSQNVKFQAKQANGVKIDF</sequence>